<dbReference type="Proteomes" id="UP000252355">
    <property type="component" value="Unassembled WGS sequence"/>
</dbReference>
<evidence type="ECO:0000313" key="2">
    <source>
        <dbReference type="EMBL" id="RCK79634.1"/>
    </source>
</evidence>
<accession>A0A367ZNC6</accession>
<evidence type="ECO:0000313" key="3">
    <source>
        <dbReference type="Proteomes" id="UP000252355"/>
    </source>
</evidence>
<dbReference type="AlphaFoldDB" id="A0A367ZNC6"/>
<dbReference type="EMBL" id="QOQW01000011">
    <property type="protein sequence ID" value="RCK79634.1"/>
    <property type="molecule type" value="Genomic_DNA"/>
</dbReference>
<proteinExistence type="predicted"/>
<organism evidence="2 3">
    <name type="scientific">Candidatus Ozemobacter sibiricus</name>
    <dbReference type="NCBI Taxonomy" id="2268124"/>
    <lineage>
        <taxon>Bacteria</taxon>
        <taxon>Candidatus Ozemobacteria</taxon>
        <taxon>Candidatus Ozemobacterales</taxon>
        <taxon>Candidatus Ozemobacteraceae</taxon>
        <taxon>Candidatus Ozemobacter</taxon>
    </lineage>
</organism>
<sequence length="51" mass="5378">MAAGLGCEARPAPPRLLIGGPRGRAQRGGRPGEYGMIWWSDSDRGGLARPC</sequence>
<feature type="region of interest" description="Disordered" evidence="1">
    <location>
        <begin position="1"/>
        <end position="35"/>
    </location>
</feature>
<name>A0A367ZNC6_9BACT</name>
<comment type="caution">
    <text evidence="2">The sequence shown here is derived from an EMBL/GenBank/DDBJ whole genome shotgun (WGS) entry which is preliminary data.</text>
</comment>
<evidence type="ECO:0000256" key="1">
    <source>
        <dbReference type="SAM" id="MobiDB-lite"/>
    </source>
</evidence>
<reference evidence="2 3" key="1">
    <citation type="submission" date="2018-05" db="EMBL/GenBank/DDBJ databases">
        <title>A metagenomic window into the 2 km-deep terrestrial subsurface aquifer revealed taxonomically and functionally diverse microbial community comprising novel uncultured bacterial lineages.</title>
        <authorList>
            <person name="Kadnikov V.V."/>
            <person name="Mardanov A.V."/>
            <person name="Beletsky A.V."/>
            <person name="Banks D."/>
            <person name="Pimenov N.V."/>
            <person name="Frank Y.A."/>
            <person name="Karnachuk O.V."/>
            <person name="Ravin N.V."/>
        </authorList>
    </citation>
    <scope>NUCLEOTIDE SEQUENCE [LARGE SCALE GENOMIC DNA]</scope>
    <source>
        <strain evidence="2">BY5</strain>
    </source>
</reference>
<protein>
    <submittedName>
        <fullName evidence="2">Uncharacterized protein</fullName>
    </submittedName>
</protein>
<gene>
    <name evidence="2" type="ORF">OZSIB_4106</name>
</gene>